<keyword evidence="2" id="KW-0813">Transport</keyword>
<keyword evidence="3" id="KW-0547">Nucleotide-binding</keyword>
<dbReference type="GO" id="GO:0005524">
    <property type="term" value="F:ATP binding"/>
    <property type="evidence" value="ECO:0007669"/>
    <property type="project" value="UniProtKB-KW"/>
</dbReference>
<sequence length="225" mass="24190">MENLELKQVKKVFGSGSNQVTALAGINFQAKAGEVTLILGPSGSGKSTLLTILGGLQQPSAGEVLVNGQKLNELTGPAADQFRLNHIGFILQAHNLVPHLTVQDQFTLVDKVKTAGNLPAATFDQYLGQLGIQDLLPKFPQDLSGGQSQRVAIARALYANPDFILADEPTAALDSQRVTEVGKLFQKIAQQEQKAVVIVTHDLRLKANADKIYQLIDGQIKEVSE</sequence>
<dbReference type="PANTHER" id="PTHR42798:SF6">
    <property type="entry name" value="CELL DIVISION ATP-BINDING PROTEIN FTSE"/>
    <property type="match status" value="1"/>
</dbReference>
<name>A0A0K8MG25_9LACO</name>
<dbReference type="InterPro" id="IPR027417">
    <property type="entry name" value="P-loop_NTPase"/>
</dbReference>
<dbReference type="InterPro" id="IPR003593">
    <property type="entry name" value="AAA+_ATPase"/>
</dbReference>
<dbReference type="SUPFAM" id="SSF52540">
    <property type="entry name" value="P-loop containing nucleoside triphosphate hydrolases"/>
    <property type="match status" value="1"/>
</dbReference>
<proteinExistence type="inferred from homology"/>
<evidence type="ECO:0000256" key="2">
    <source>
        <dbReference type="ARBA" id="ARBA00022448"/>
    </source>
</evidence>
<organism evidence="6 7">
    <name type="scientific">Fructobacillus ficulneus</name>
    <dbReference type="NCBI Taxonomy" id="157463"/>
    <lineage>
        <taxon>Bacteria</taxon>
        <taxon>Bacillati</taxon>
        <taxon>Bacillota</taxon>
        <taxon>Bacilli</taxon>
        <taxon>Lactobacillales</taxon>
        <taxon>Lactobacillaceae</taxon>
        <taxon>Fructobacillus</taxon>
    </lineage>
</organism>
<dbReference type="InterPro" id="IPR017911">
    <property type="entry name" value="MacB-like_ATP-bd"/>
</dbReference>
<evidence type="ECO:0000256" key="3">
    <source>
        <dbReference type="ARBA" id="ARBA00022741"/>
    </source>
</evidence>
<dbReference type="CDD" id="cd03255">
    <property type="entry name" value="ABC_MJ0796_LolCDE_FtsE"/>
    <property type="match status" value="1"/>
</dbReference>
<comment type="similarity">
    <text evidence="1">Belongs to the ABC transporter superfamily.</text>
</comment>
<dbReference type="Proteomes" id="UP000253891">
    <property type="component" value="Unassembled WGS sequence"/>
</dbReference>
<evidence type="ECO:0000256" key="4">
    <source>
        <dbReference type="ARBA" id="ARBA00022840"/>
    </source>
</evidence>
<dbReference type="STRING" id="157463.GCA_001047075_00407"/>
<evidence type="ECO:0000313" key="7">
    <source>
        <dbReference type="Proteomes" id="UP000253891"/>
    </source>
</evidence>
<dbReference type="AlphaFoldDB" id="A0A0K8MG25"/>
<evidence type="ECO:0000313" key="6">
    <source>
        <dbReference type="EMBL" id="GAO99476.1"/>
    </source>
</evidence>
<dbReference type="Gene3D" id="3.40.50.300">
    <property type="entry name" value="P-loop containing nucleotide triphosphate hydrolases"/>
    <property type="match status" value="1"/>
</dbReference>
<evidence type="ECO:0000259" key="5">
    <source>
        <dbReference type="PROSITE" id="PS50893"/>
    </source>
</evidence>
<gene>
    <name evidence="6" type="ORF">FFIC_140700</name>
</gene>
<dbReference type="PROSITE" id="PS50893">
    <property type="entry name" value="ABC_TRANSPORTER_2"/>
    <property type="match status" value="1"/>
</dbReference>
<dbReference type="OrthoDB" id="9791546at2"/>
<dbReference type="InterPro" id="IPR017871">
    <property type="entry name" value="ABC_transporter-like_CS"/>
</dbReference>
<dbReference type="PROSITE" id="PS00211">
    <property type="entry name" value="ABC_TRANSPORTER_1"/>
    <property type="match status" value="1"/>
</dbReference>
<dbReference type="PANTHER" id="PTHR42798">
    <property type="entry name" value="LIPOPROTEIN-RELEASING SYSTEM ATP-BINDING PROTEIN LOLD"/>
    <property type="match status" value="1"/>
</dbReference>
<dbReference type="InterPro" id="IPR003439">
    <property type="entry name" value="ABC_transporter-like_ATP-bd"/>
</dbReference>
<reference evidence="6 7" key="1">
    <citation type="journal article" date="2015" name="BMC Genomics">
        <title>Comparative genomics of Fructobacillus spp. and Leuconostoc spp. reveals niche-specific evolution of Fructobacillus spp.</title>
        <authorList>
            <person name="Endo A."/>
            <person name="Tanizawa Y."/>
            <person name="Tanaka N."/>
            <person name="Maeno S."/>
            <person name="Kumar H."/>
            <person name="Shiwa Y."/>
            <person name="Okada S."/>
            <person name="Yoshikawa H."/>
            <person name="Dicks L."/>
            <person name="Nakagawa J."/>
            <person name="Arita M."/>
        </authorList>
    </citation>
    <scope>NUCLEOTIDE SEQUENCE [LARGE SCALE GENOMIC DNA]</scope>
    <source>
        <strain evidence="6 7">JCM 12225</strain>
    </source>
</reference>
<dbReference type="SMART" id="SM00382">
    <property type="entry name" value="AAA"/>
    <property type="match status" value="1"/>
</dbReference>
<dbReference type="RefSeq" id="WP_061992897.1">
    <property type="nucleotide sequence ID" value="NZ_DF967991.1"/>
</dbReference>
<keyword evidence="4 6" id="KW-0067">ATP-binding</keyword>
<evidence type="ECO:0000256" key="1">
    <source>
        <dbReference type="ARBA" id="ARBA00005417"/>
    </source>
</evidence>
<dbReference type="EMBL" id="DF967991">
    <property type="protein sequence ID" value="GAO99476.1"/>
    <property type="molecule type" value="Genomic_DNA"/>
</dbReference>
<dbReference type="GO" id="GO:0016887">
    <property type="term" value="F:ATP hydrolysis activity"/>
    <property type="evidence" value="ECO:0007669"/>
    <property type="project" value="InterPro"/>
</dbReference>
<dbReference type="Pfam" id="PF00005">
    <property type="entry name" value="ABC_tran"/>
    <property type="match status" value="1"/>
</dbReference>
<feature type="domain" description="ABC transporter" evidence="5">
    <location>
        <begin position="4"/>
        <end position="225"/>
    </location>
</feature>
<keyword evidence="7" id="KW-1185">Reference proteome</keyword>
<protein>
    <submittedName>
        <fullName evidence="6">ABC transporter ATP-binding protein</fullName>
    </submittedName>
</protein>
<accession>A0A0K8MG25</accession>